<proteinExistence type="inferred from homology"/>
<keyword evidence="6" id="KW-1185">Reference proteome</keyword>
<dbReference type="InterPro" id="IPR028081">
    <property type="entry name" value="Leu-bd"/>
</dbReference>
<feature type="domain" description="Leucine-binding protein" evidence="4">
    <location>
        <begin position="34"/>
        <end position="376"/>
    </location>
</feature>
<evidence type="ECO:0000313" key="6">
    <source>
        <dbReference type="Proteomes" id="UP000651050"/>
    </source>
</evidence>
<dbReference type="EMBL" id="JADWYS010000001">
    <property type="protein sequence ID" value="MBG9388013.1"/>
    <property type="molecule type" value="Genomic_DNA"/>
</dbReference>
<dbReference type="PANTHER" id="PTHR47235">
    <property type="entry name" value="BLR6548 PROTEIN"/>
    <property type="match status" value="1"/>
</dbReference>
<comment type="similarity">
    <text evidence="1">Belongs to the leucine-binding protein family.</text>
</comment>
<sequence length="386" mass="40984">MTLHLSRLTAAALVTLGMSLPALAQQQGVTDTEIVVGDILPLTGPPALLGVAHNLGVKAAVAEVNAAGGINGRKVRLISEDDGYVPSRTVQGVRKLITSDKIFAFTSISGTAQAEAAMPVIKQAGIPAMAPITTYEGLYNPTIKNVFAVGYDMSNAVEELVSMMADRYPGKKWAVISQDDDYGENVRAGFERAAKAKKLQVVSTQVYKKGQADFSSEILKVKQSGAEALMAGGVLGENVAMTKELERIGHKIPVGVTYVSRVPASAKLMGPAGENVYTVDYVYLESSPQGKAFTEKLGKYLSAEEMPKVNRYSYTGYAAARALFEAMGKCGKALTWDCTNAELAKVKNLDTGVMTPISFSATNHLAAPKLLLLKADPAAVTYKAVQ</sequence>
<feature type="signal peptide" evidence="3">
    <location>
        <begin position="1"/>
        <end position="24"/>
    </location>
</feature>
<dbReference type="CDD" id="cd06343">
    <property type="entry name" value="PBP1_ABC_ligand_binding-like"/>
    <property type="match status" value="1"/>
</dbReference>
<keyword evidence="2 3" id="KW-0732">Signal</keyword>
<comment type="caution">
    <text evidence="5">The sequence shown here is derived from an EMBL/GenBank/DDBJ whole genome shotgun (WGS) entry which is preliminary data.</text>
</comment>
<evidence type="ECO:0000259" key="4">
    <source>
        <dbReference type="Pfam" id="PF13458"/>
    </source>
</evidence>
<evidence type="ECO:0000256" key="3">
    <source>
        <dbReference type="SAM" id="SignalP"/>
    </source>
</evidence>
<name>A0A931H3V6_9BURK</name>
<protein>
    <submittedName>
        <fullName evidence="5">ABC transporter substrate-binding protein</fullName>
    </submittedName>
</protein>
<evidence type="ECO:0000256" key="2">
    <source>
        <dbReference type="ARBA" id="ARBA00022729"/>
    </source>
</evidence>
<gene>
    <name evidence="5" type="ORF">I5803_08275</name>
</gene>
<dbReference type="InterPro" id="IPR028082">
    <property type="entry name" value="Peripla_BP_I"/>
</dbReference>
<reference evidence="5" key="1">
    <citation type="submission" date="2020-11" db="EMBL/GenBank/DDBJ databases">
        <title>Bacterial whole genome sequence for Caenimonas sp. DR4.4.</title>
        <authorList>
            <person name="Le V."/>
            <person name="Ko S.-R."/>
            <person name="Ahn C.-Y."/>
            <person name="Oh H.-M."/>
        </authorList>
    </citation>
    <scope>NUCLEOTIDE SEQUENCE</scope>
    <source>
        <strain evidence="5">DR4.4</strain>
    </source>
</reference>
<dbReference type="PANTHER" id="PTHR47235:SF1">
    <property type="entry name" value="BLR6548 PROTEIN"/>
    <property type="match status" value="1"/>
</dbReference>
<dbReference type="SUPFAM" id="SSF53822">
    <property type="entry name" value="Periplasmic binding protein-like I"/>
    <property type="match status" value="1"/>
</dbReference>
<dbReference type="RefSeq" id="WP_196985892.1">
    <property type="nucleotide sequence ID" value="NZ_JADWYS010000001.1"/>
</dbReference>
<dbReference type="Proteomes" id="UP000651050">
    <property type="component" value="Unassembled WGS sequence"/>
</dbReference>
<dbReference type="AlphaFoldDB" id="A0A931H3V6"/>
<feature type="chain" id="PRO_5037620019" evidence="3">
    <location>
        <begin position="25"/>
        <end position="386"/>
    </location>
</feature>
<evidence type="ECO:0000256" key="1">
    <source>
        <dbReference type="ARBA" id="ARBA00010062"/>
    </source>
</evidence>
<dbReference type="Pfam" id="PF13458">
    <property type="entry name" value="Peripla_BP_6"/>
    <property type="match status" value="1"/>
</dbReference>
<organism evidence="5 6">
    <name type="scientific">Caenimonas aquaedulcis</name>
    <dbReference type="NCBI Taxonomy" id="2793270"/>
    <lineage>
        <taxon>Bacteria</taxon>
        <taxon>Pseudomonadati</taxon>
        <taxon>Pseudomonadota</taxon>
        <taxon>Betaproteobacteria</taxon>
        <taxon>Burkholderiales</taxon>
        <taxon>Comamonadaceae</taxon>
        <taxon>Caenimonas</taxon>
    </lineage>
</organism>
<dbReference type="Gene3D" id="3.40.50.2300">
    <property type="match status" value="2"/>
</dbReference>
<evidence type="ECO:0000313" key="5">
    <source>
        <dbReference type="EMBL" id="MBG9388013.1"/>
    </source>
</evidence>
<accession>A0A931H3V6</accession>